<sequence>MSEVTDQDLQAWGPQRQQGVFRQLMRAFSFPGRIETLAGDAALTQTLATLVDSEVTLADPQQLIDALTRQRLQTRMAGAERAQFIVADGGLPPAFEPSLGTLESPELGATILLQVAKLGEGAAWQLSGPGIAASQSLAIAGLDPAWIARRRCWNEGFPLGVDLILIDRSRVLALPRTTSITPVTRITAQGEQ</sequence>
<evidence type="ECO:0000313" key="2">
    <source>
        <dbReference type="Proteomes" id="UP000064243"/>
    </source>
</evidence>
<dbReference type="PIRSF" id="PIRSF020680">
    <property type="entry name" value="PhnH"/>
    <property type="match status" value="1"/>
</dbReference>
<dbReference type="Pfam" id="PF05845">
    <property type="entry name" value="PhnH"/>
    <property type="match status" value="1"/>
</dbReference>
<dbReference type="EMBL" id="LDUG01000015">
    <property type="protein sequence ID" value="KVW97556.1"/>
    <property type="molecule type" value="Genomic_DNA"/>
</dbReference>
<dbReference type="Proteomes" id="UP000064243">
    <property type="component" value="Unassembled WGS sequence"/>
</dbReference>
<dbReference type="PATRIC" id="fig|36861.3.peg.243"/>
<dbReference type="NCBIfam" id="TIGR03292">
    <property type="entry name" value="PhnH_redo"/>
    <property type="match status" value="1"/>
</dbReference>
<dbReference type="AlphaFoldDB" id="A0A106BS23"/>
<dbReference type="SUPFAM" id="SSF159709">
    <property type="entry name" value="PhnH-like"/>
    <property type="match status" value="1"/>
</dbReference>
<organism evidence="1 2">
    <name type="scientific">Thiobacillus denitrificans</name>
    <dbReference type="NCBI Taxonomy" id="36861"/>
    <lineage>
        <taxon>Bacteria</taxon>
        <taxon>Pseudomonadati</taxon>
        <taxon>Pseudomonadota</taxon>
        <taxon>Betaproteobacteria</taxon>
        <taxon>Nitrosomonadales</taxon>
        <taxon>Thiobacillaceae</taxon>
        <taxon>Thiobacillus</taxon>
    </lineage>
</organism>
<dbReference type="InterPro" id="IPR008772">
    <property type="entry name" value="Phosphonate_metab_PhnH"/>
</dbReference>
<dbReference type="Gene3D" id="3.40.50.11310">
    <property type="entry name" value="Bacterial phosphonate metabolism protein PhnH"/>
    <property type="match status" value="1"/>
</dbReference>
<dbReference type="InterPro" id="IPR038058">
    <property type="entry name" value="PhnH-like_sp"/>
</dbReference>
<dbReference type="RefSeq" id="WP_202813907.1">
    <property type="nucleotide sequence ID" value="NZ_LDUG01000015.1"/>
</dbReference>
<evidence type="ECO:0008006" key="3">
    <source>
        <dbReference type="Google" id="ProtNLM"/>
    </source>
</evidence>
<proteinExistence type="predicted"/>
<keyword evidence="2" id="KW-1185">Reference proteome</keyword>
<name>A0A106BS23_THIDE</name>
<protein>
    <recommendedName>
        <fullName evidence="3">Phosphonate C-P lyase system protein PhnH</fullName>
    </recommendedName>
</protein>
<evidence type="ECO:0000313" key="1">
    <source>
        <dbReference type="EMBL" id="KVW97556.1"/>
    </source>
</evidence>
<reference evidence="1 2" key="1">
    <citation type="journal article" date="2015" name="Appl. Environ. Microbiol.">
        <title>Aerobic and Anaerobic Thiosulfate Oxidation by a Cold-Adapted, Subglacial Chemoautotroph.</title>
        <authorList>
            <person name="Harrold Z.R."/>
            <person name="Skidmore M.L."/>
            <person name="Hamilton T.L."/>
            <person name="Desch L."/>
            <person name="Amada K."/>
            <person name="van Gelder W."/>
            <person name="Glover K."/>
            <person name="Roden E.E."/>
            <person name="Boyd E.S."/>
        </authorList>
    </citation>
    <scope>NUCLEOTIDE SEQUENCE [LARGE SCALE GENOMIC DNA]</scope>
    <source>
        <strain evidence="1 2">RG</strain>
    </source>
</reference>
<gene>
    <name evidence="1" type="ORF">ABW22_03960</name>
</gene>
<accession>A0A106BS23</accession>
<comment type="caution">
    <text evidence="1">The sequence shown here is derived from an EMBL/GenBank/DDBJ whole genome shotgun (WGS) entry which is preliminary data.</text>
</comment>
<dbReference type="GO" id="GO:0019634">
    <property type="term" value="P:organic phosphonate metabolic process"/>
    <property type="evidence" value="ECO:0007669"/>
    <property type="project" value="InterPro"/>
</dbReference>